<comment type="caution">
    <text evidence="2">The sequence shown here is derived from an EMBL/GenBank/DDBJ whole genome shotgun (WGS) entry which is preliminary data.</text>
</comment>
<dbReference type="AlphaFoldDB" id="A0AAD7SD86"/>
<dbReference type="FunFam" id="2.60.40.10:FF:002683">
    <property type="entry name" value="Predicted protein"/>
    <property type="match status" value="1"/>
</dbReference>
<dbReference type="Proteomes" id="UP001221898">
    <property type="component" value="Unassembled WGS sequence"/>
</dbReference>
<dbReference type="Pfam" id="PF00041">
    <property type="entry name" value="fn3"/>
    <property type="match status" value="4"/>
</dbReference>
<dbReference type="InterPro" id="IPR003961">
    <property type="entry name" value="FN3_dom"/>
</dbReference>
<keyword evidence="3" id="KW-1185">Reference proteome</keyword>
<dbReference type="PANTHER" id="PTHR46957">
    <property type="entry name" value="CYTOKINE RECEPTOR"/>
    <property type="match status" value="1"/>
</dbReference>
<evidence type="ECO:0000313" key="3">
    <source>
        <dbReference type="Proteomes" id="UP001221898"/>
    </source>
</evidence>
<evidence type="ECO:0000259" key="1">
    <source>
        <dbReference type="PROSITE" id="PS50853"/>
    </source>
</evidence>
<gene>
    <name evidence="2" type="ORF">AAFF_G00396960</name>
</gene>
<dbReference type="FunFam" id="2.60.40.10:FF:001037">
    <property type="entry name" value="Usherin"/>
    <property type="match status" value="1"/>
</dbReference>
<feature type="domain" description="Fibronectin type-III" evidence="1">
    <location>
        <begin position="215"/>
        <end position="306"/>
    </location>
</feature>
<dbReference type="Gene3D" id="2.60.40.10">
    <property type="entry name" value="Immunoglobulins"/>
    <property type="match status" value="7"/>
</dbReference>
<feature type="domain" description="Fibronectin type-III" evidence="1">
    <location>
        <begin position="509"/>
        <end position="598"/>
    </location>
</feature>
<dbReference type="Pfam" id="PF24748">
    <property type="entry name" value="Galaxin_repeat"/>
    <property type="match status" value="1"/>
</dbReference>
<organism evidence="2 3">
    <name type="scientific">Aldrovandia affinis</name>
    <dbReference type="NCBI Taxonomy" id="143900"/>
    <lineage>
        <taxon>Eukaryota</taxon>
        <taxon>Metazoa</taxon>
        <taxon>Chordata</taxon>
        <taxon>Craniata</taxon>
        <taxon>Vertebrata</taxon>
        <taxon>Euteleostomi</taxon>
        <taxon>Actinopterygii</taxon>
        <taxon>Neopterygii</taxon>
        <taxon>Teleostei</taxon>
        <taxon>Notacanthiformes</taxon>
        <taxon>Halosauridae</taxon>
        <taxon>Aldrovandia</taxon>
    </lineage>
</organism>
<dbReference type="PANTHER" id="PTHR46957:SF7">
    <property type="entry name" value="USHERIN"/>
    <property type="match status" value="1"/>
</dbReference>
<feature type="domain" description="Fibronectin type-III" evidence="1">
    <location>
        <begin position="115"/>
        <end position="211"/>
    </location>
</feature>
<dbReference type="FunFam" id="2.60.40.10:FF:000819">
    <property type="entry name" value="Usherin"/>
    <property type="match status" value="1"/>
</dbReference>
<dbReference type="PROSITE" id="PS50853">
    <property type="entry name" value="FN3"/>
    <property type="match status" value="5"/>
</dbReference>
<dbReference type="InterPro" id="IPR036116">
    <property type="entry name" value="FN3_sf"/>
</dbReference>
<dbReference type="CDD" id="cd00063">
    <property type="entry name" value="FN3"/>
    <property type="match status" value="6"/>
</dbReference>
<sequence>MGNGGVWVGVGVQRAPLWNVGHLGEPSAAQHVGEPVTLIRTPLPTRHYRGPGPVDPPMVLDLQPKSATVTWNHPSRPNGIITHYNIYQNGGRLHRRGLYPFSQVPHRPHPACPEGVPAPRLYSDTPTSVLLSWDMPLRPNGELEGYVIERRASGAQQVSTVASVDADQPLRYLDSSAALSPWTSYEYRVLAGTLQGGYNSSSWQPVTTRPSRPAGLLPPQATALGPDSVQVTWSAPLMANGEIKRYEIRLPNPHISLANASVLNHTITGLVPYRNYSVTILACSGGGGYVGGCTESLPTPVTTLPTIPQDLGRLSIIAVSESYLAVSWQPPGRPNGPNVRYELLRQKTQQPLVSLPPEDLNLWYNIYAGAKLFHQDKGLSRFTTYQYKLLVHNDVGYASGEVATGRTLAGVPLSPSAISAQALNHTAIQVNWSAPSLQDLQGAVELYTLWINSSKLNQSVSFPPGVHFTVVENLQPSTQYWLTLQTFNGAYTVPSADIACMTADGEPEGVFPPEVLTLNSTAVRVLWAAPLLPNGAVTEYAVYLDGQRHTTGKNAPGSFELSGLLPFTVYDIQVEVCTVYACVKSNSTYITTVEDLPANMATPHTKVLSSRSVRLDWTSPGQPNGITMGYNVRRRALQLCEGARAGPAAGVDGRCAYLECPIEESVCGSLCYRPDRQDSYLPAHNASLEVCCGARLLPPLPDHQCCGEYYIPVPPGEVCCPDPGPGESRVSVGLGDTCCGGKPFFHAGGQICCGGALHDGFHTQCCGERLLDRDAVCCGDGDHGTAYPPGPGISPHLHGVMRLWETSHPAAPGTKRVLAASY</sequence>
<protein>
    <recommendedName>
        <fullName evidence="1">Fibronectin type-III domain-containing protein</fullName>
    </recommendedName>
</protein>
<reference evidence="2" key="1">
    <citation type="journal article" date="2023" name="Science">
        <title>Genome structures resolve the early diversification of teleost fishes.</title>
        <authorList>
            <person name="Parey E."/>
            <person name="Louis A."/>
            <person name="Montfort J."/>
            <person name="Bouchez O."/>
            <person name="Roques C."/>
            <person name="Iampietro C."/>
            <person name="Lluch J."/>
            <person name="Castinel A."/>
            <person name="Donnadieu C."/>
            <person name="Desvignes T."/>
            <person name="Floi Bucao C."/>
            <person name="Jouanno E."/>
            <person name="Wen M."/>
            <person name="Mejri S."/>
            <person name="Dirks R."/>
            <person name="Jansen H."/>
            <person name="Henkel C."/>
            <person name="Chen W.J."/>
            <person name="Zahm M."/>
            <person name="Cabau C."/>
            <person name="Klopp C."/>
            <person name="Thompson A.W."/>
            <person name="Robinson-Rechavi M."/>
            <person name="Braasch I."/>
            <person name="Lecointre G."/>
            <person name="Bobe J."/>
            <person name="Postlethwait J.H."/>
            <person name="Berthelot C."/>
            <person name="Roest Crollius H."/>
            <person name="Guiguen Y."/>
        </authorList>
    </citation>
    <scope>NUCLEOTIDE SEQUENCE</scope>
    <source>
        <strain evidence="2">NC1722</strain>
    </source>
</reference>
<dbReference type="EMBL" id="JAINUG010000077">
    <property type="protein sequence ID" value="KAJ8400313.1"/>
    <property type="molecule type" value="Genomic_DNA"/>
</dbReference>
<evidence type="ECO:0000313" key="2">
    <source>
        <dbReference type="EMBL" id="KAJ8400313.1"/>
    </source>
</evidence>
<dbReference type="SMART" id="SM00060">
    <property type="entry name" value="FN3"/>
    <property type="match status" value="5"/>
</dbReference>
<dbReference type="SUPFAM" id="SSF49265">
    <property type="entry name" value="Fibronectin type III"/>
    <property type="match status" value="4"/>
</dbReference>
<dbReference type="InterPro" id="IPR056601">
    <property type="entry name" value="Galaxin_dom"/>
</dbReference>
<feature type="domain" description="Fibronectin type-III" evidence="1">
    <location>
        <begin position="307"/>
        <end position="410"/>
    </location>
</feature>
<name>A0AAD7SD86_9TELE</name>
<accession>A0AAD7SD86</accession>
<feature type="domain" description="Fibronectin type-III" evidence="1">
    <location>
        <begin position="414"/>
        <end position="506"/>
    </location>
</feature>
<proteinExistence type="predicted"/>
<dbReference type="InterPro" id="IPR013783">
    <property type="entry name" value="Ig-like_fold"/>
</dbReference>
<dbReference type="InterPro" id="IPR050713">
    <property type="entry name" value="RTP_Phos/Ushers"/>
</dbReference>